<evidence type="ECO:0000313" key="13">
    <source>
        <dbReference type="EMBL" id="NVO56282.1"/>
    </source>
</evidence>
<dbReference type="InterPro" id="IPR010129">
    <property type="entry name" value="T1SS_HlyD"/>
</dbReference>
<evidence type="ECO:0000256" key="1">
    <source>
        <dbReference type="ARBA" id="ARBA00004377"/>
    </source>
</evidence>
<keyword evidence="7 9" id="KW-1133">Transmembrane helix</keyword>
<keyword evidence="3 9" id="KW-0813">Transport</keyword>
<evidence type="ECO:0000256" key="6">
    <source>
        <dbReference type="ARBA" id="ARBA00022692"/>
    </source>
</evidence>
<keyword evidence="8 9" id="KW-0472">Membrane</keyword>
<proteinExistence type="inferred from homology"/>
<dbReference type="PANTHER" id="PTHR30386:SF17">
    <property type="entry name" value="ALKALINE PROTEASE SECRETION PROTEIN APRE"/>
    <property type="match status" value="1"/>
</dbReference>
<feature type="transmembrane region" description="Helical" evidence="9">
    <location>
        <begin position="34"/>
        <end position="54"/>
    </location>
</feature>
<protein>
    <recommendedName>
        <fullName evidence="9">Membrane fusion protein (MFP) family protein</fullName>
    </recommendedName>
</protein>
<feature type="coiled-coil region" evidence="10">
    <location>
        <begin position="240"/>
        <end position="274"/>
    </location>
</feature>
<dbReference type="Pfam" id="PF26002">
    <property type="entry name" value="Beta-barrel_AprE"/>
    <property type="match status" value="1"/>
</dbReference>
<comment type="caution">
    <text evidence="13">The sequence shown here is derived from an EMBL/GenBank/DDBJ whole genome shotgun (WGS) entry which is preliminary data.</text>
</comment>
<evidence type="ECO:0000256" key="10">
    <source>
        <dbReference type="SAM" id="Coils"/>
    </source>
</evidence>
<organism evidence="13 14">
    <name type="scientific">Ruegeria haliotis</name>
    <dbReference type="NCBI Taxonomy" id="2747601"/>
    <lineage>
        <taxon>Bacteria</taxon>
        <taxon>Pseudomonadati</taxon>
        <taxon>Pseudomonadota</taxon>
        <taxon>Alphaproteobacteria</taxon>
        <taxon>Rhodobacterales</taxon>
        <taxon>Roseobacteraceae</taxon>
        <taxon>Ruegeria</taxon>
    </lineage>
</organism>
<dbReference type="Proteomes" id="UP000630805">
    <property type="component" value="Unassembled WGS sequence"/>
</dbReference>
<evidence type="ECO:0000256" key="3">
    <source>
        <dbReference type="ARBA" id="ARBA00022448"/>
    </source>
</evidence>
<evidence type="ECO:0000313" key="14">
    <source>
        <dbReference type="Proteomes" id="UP000630805"/>
    </source>
</evidence>
<feature type="domain" description="AprE-like beta-barrel" evidence="12">
    <location>
        <begin position="345"/>
        <end position="434"/>
    </location>
</feature>
<evidence type="ECO:0000259" key="11">
    <source>
        <dbReference type="Pfam" id="PF25994"/>
    </source>
</evidence>
<evidence type="ECO:0000256" key="5">
    <source>
        <dbReference type="ARBA" id="ARBA00022519"/>
    </source>
</evidence>
<reference evidence="13 14" key="1">
    <citation type="submission" date="2020-06" db="EMBL/GenBank/DDBJ databases">
        <authorList>
            <person name="Cao W.R."/>
        </authorList>
    </citation>
    <scope>NUCLEOTIDE SEQUENCE [LARGE SCALE GENOMIC DNA]</scope>
    <source>
        <strain evidence="13 14">B1Z28</strain>
    </source>
</reference>
<gene>
    <name evidence="13" type="ORF">HW561_10825</name>
</gene>
<dbReference type="RefSeq" id="WP_176864582.1">
    <property type="nucleotide sequence ID" value="NZ_JABXWT010000004.1"/>
</dbReference>
<keyword evidence="4 9" id="KW-1003">Cell membrane</keyword>
<dbReference type="Pfam" id="PF25994">
    <property type="entry name" value="HH_AprE"/>
    <property type="match status" value="1"/>
</dbReference>
<evidence type="ECO:0000256" key="2">
    <source>
        <dbReference type="ARBA" id="ARBA00009477"/>
    </source>
</evidence>
<comment type="similarity">
    <text evidence="2 9">Belongs to the membrane fusion protein (MFP) (TC 8.A.1) family.</text>
</comment>
<feature type="coiled-coil region" evidence="10">
    <location>
        <begin position="181"/>
        <end position="208"/>
    </location>
</feature>
<dbReference type="InterPro" id="IPR058781">
    <property type="entry name" value="HH_AprE-like"/>
</dbReference>
<evidence type="ECO:0000256" key="4">
    <source>
        <dbReference type="ARBA" id="ARBA00022475"/>
    </source>
</evidence>
<dbReference type="PANTHER" id="PTHR30386">
    <property type="entry name" value="MEMBRANE FUSION SUBUNIT OF EMRAB-TOLC MULTIDRUG EFFLUX PUMP"/>
    <property type="match status" value="1"/>
</dbReference>
<keyword evidence="10" id="KW-0175">Coiled coil</keyword>
<keyword evidence="5 9" id="KW-0997">Cell inner membrane</keyword>
<dbReference type="NCBIfam" id="TIGR01843">
    <property type="entry name" value="type_I_hlyD"/>
    <property type="match status" value="1"/>
</dbReference>
<evidence type="ECO:0000256" key="9">
    <source>
        <dbReference type="RuleBase" id="RU365093"/>
    </source>
</evidence>
<dbReference type="InterPro" id="IPR058982">
    <property type="entry name" value="Beta-barrel_AprE"/>
</dbReference>
<sequence length="456" mass="49907">MTQLVPRNASGHAMSVQDAQMIDITDATPRIGRYVLFGICTLLVFVGGSVYWAFASKLDGAVVAPASFVVEGDRKTVEHLDGGIIRSILVADGEFVRKGQPLIRLDSTDIDVDLSVLGSQLGELSVRRARLLAQMAGQSGFDESTALTAFEDGMDRLHWYPAYLTQKQLFNAEARARRTEAQINEQRITGLKDQIDGLNEQRRTTQNQIEITHTELANLQSLLDKGLVAVTRVSARQIELERLSGVDAALRTQIAQAENQVHELRLTLISQQKLRDEVFAGELAIVEAQLDLIRPQFAGSSERRKRIEVVAPTSGRVVNLGVSTTGGVIRPGERIMDIVPADQALIVEARIKTGDIDKLRVGQATRIRLSAFAQADVPEASGQIFDISADALEDERTGEAYFKARVKLDAEQPDAVTALELVPGMPADLFVNTGERAVIAYLAQPISDRLAKTFIE</sequence>
<dbReference type="PRINTS" id="PR01490">
    <property type="entry name" value="RTXTOXIND"/>
</dbReference>
<dbReference type="InterPro" id="IPR050739">
    <property type="entry name" value="MFP"/>
</dbReference>
<comment type="subcellular location">
    <subcellularLocation>
        <location evidence="1 9">Cell inner membrane</location>
        <topology evidence="1 9">Single-pass membrane protein</topology>
    </subcellularLocation>
</comment>
<evidence type="ECO:0000256" key="7">
    <source>
        <dbReference type="ARBA" id="ARBA00022989"/>
    </source>
</evidence>
<dbReference type="Gene3D" id="2.40.30.170">
    <property type="match status" value="1"/>
</dbReference>
<evidence type="ECO:0000256" key="8">
    <source>
        <dbReference type="ARBA" id="ARBA00023136"/>
    </source>
</evidence>
<dbReference type="EMBL" id="JABXWT010000004">
    <property type="protein sequence ID" value="NVO56282.1"/>
    <property type="molecule type" value="Genomic_DNA"/>
</dbReference>
<evidence type="ECO:0000259" key="12">
    <source>
        <dbReference type="Pfam" id="PF26002"/>
    </source>
</evidence>
<feature type="domain" description="AprE-like long alpha-helical hairpin" evidence="11">
    <location>
        <begin position="113"/>
        <end position="301"/>
    </location>
</feature>
<accession>A0ABX2PSX0</accession>
<keyword evidence="14" id="KW-1185">Reference proteome</keyword>
<keyword evidence="6 9" id="KW-0812">Transmembrane</keyword>
<name>A0ABX2PSX0_9RHOB</name>